<feature type="compositionally biased region" description="Polar residues" evidence="2">
    <location>
        <begin position="170"/>
        <end position="188"/>
    </location>
</feature>
<dbReference type="Proteomes" id="UP000287033">
    <property type="component" value="Unassembled WGS sequence"/>
</dbReference>
<dbReference type="InterPro" id="IPR058030">
    <property type="entry name" value="TRIM8/14/16/25/29/45/65_CC"/>
</dbReference>
<organism evidence="4 5">
    <name type="scientific">Chiloscyllium punctatum</name>
    <name type="common">Brownbanded bambooshark</name>
    <name type="synonym">Hemiscyllium punctatum</name>
    <dbReference type="NCBI Taxonomy" id="137246"/>
    <lineage>
        <taxon>Eukaryota</taxon>
        <taxon>Metazoa</taxon>
        <taxon>Chordata</taxon>
        <taxon>Craniata</taxon>
        <taxon>Vertebrata</taxon>
        <taxon>Chondrichthyes</taxon>
        <taxon>Elasmobranchii</taxon>
        <taxon>Galeomorphii</taxon>
        <taxon>Galeoidea</taxon>
        <taxon>Orectolobiformes</taxon>
        <taxon>Hemiscylliidae</taxon>
        <taxon>Chiloscyllium</taxon>
    </lineage>
</organism>
<keyword evidence="1" id="KW-0175">Coiled coil</keyword>
<feature type="domain" description="TRIM8/14/16/25/29/45/65 coiled-coil region" evidence="3">
    <location>
        <begin position="8"/>
        <end position="120"/>
    </location>
</feature>
<dbReference type="Pfam" id="PF25600">
    <property type="entry name" value="TRIM_CC"/>
    <property type="match status" value="1"/>
</dbReference>
<evidence type="ECO:0000256" key="2">
    <source>
        <dbReference type="SAM" id="MobiDB-lite"/>
    </source>
</evidence>
<proteinExistence type="predicted"/>
<protein>
    <recommendedName>
        <fullName evidence="3">TRIM8/14/16/25/29/45/65 coiled-coil region domain-containing protein</fullName>
    </recommendedName>
</protein>
<evidence type="ECO:0000313" key="5">
    <source>
        <dbReference type="Proteomes" id="UP000287033"/>
    </source>
</evidence>
<keyword evidence="5" id="KW-1185">Reference proteome</keyword>
<dbReference type="OrthoDB" id="10576306at2759"/>
<sequence length="220" mass="24325">MKQKLSLSSEFNEMKTLIEEEEKIAAKLIEEEENKAASQVADALDQINTQLDKLKEYKEQLDSLLSHTGSMHFWKSIGELPAISLKACTPPNPAEVNVRKVELVQKVVSALKQVLVRELKAPLQQRINQVDRADSPLDPLEPLSANVCKLFQTANPPEGKQARKKKTMAKASNSPDQEPSVGQPNEESSPLDPLEPLSANVCKLLQTANPPEGKQARKSE</sequence>
<evidence type="ECO:0000313" key="4">
    <source>
        <dbReference type="EMBL" id="GCC20279.1"/>
    </source>
</evidence>
<feature type="region of interest" description="Disordered" evidence="2">
    <location>
        <begin position="153"/>
        <end position="220"/>
    </location>
</feature>
<dbReference type="AlphaFoldDB" id="A0A401RQ11"/>
<gene>
    <name evidence="4" type="ORF">chiPu_0021333</name>
</gene>
<dbReference type="EMBL" id="BEZZ01003725">
    <property type="protein sequence ID" value="GCC20279.1"/>
    <property type="molecule type" value="Genomic_DNA"/>
</dbReference>
<name>A0A401RQ11_CHIPU</name>
<evidence type="ECO:0000256" key="1">
    <source>
        <dbReference type="SAM" id="Coils"/>
    </source>
</evidence>
<feature type="coiled-coil region" evidence="1">
    <location>
        <begin position="11"/>
        <end position="67"/>
    </location>
</feature>
<evidence type="ECO:0000259" key="3">
    <source>
        <dbReference type="Pfam" id="PF25600"/>
    </source>
</evidence>
<comment type="caution">
    <text evidence="4">The sequence shown here is derived from an EMBL/GenBank/DDBJ whole genome shotgun (WGS) entry which is preliminary data.</text>
</comment>
<reference evidence="4 5" key="1">
    <citation type="journal article" date="2018" name="Nat. Ecol. Evol.">
        <title>Shark genomes provide insights into elasmobranch evolution and the origin of vertebrates.</title>
        <authorList>
            <person name="Hara Y"/>
            <person name="Yamaguchi K"/>
            <person name="Onimaru K"/>
            <person name="Kadota M"/>
            <person name="Koyanagi M"/>
            <person name="Keeley SD"/>
            <person name="Tatsumi K"/>
            <person name="Tanaka K"/>
            <person name="Motone F"/>
            <person name="Kageyama Y"/>
            <person name="Nozu R"/>
            <person name="Adachi N"/>
            <person name="Nishimura O"/>
            <person name="Nakagawa R"/>
            <person name="Tanegashima C"/>
            <person name="Kiyatake I"/>
            <person name="Matsumoto R"/>
            <person name="Murakumo K"/>
            <person name="Nishida K"/>
            <person name="Terakita A"/>
            <person name="Kuratani S"/>
            <person name="Sato K"/>
            <person name="Hyodo S Kuraku.S."/>
        </authorList>
    </citation>
    <scope>NUCLEOTIDE SEQUENCE [LARGE SCALE GENOMIC DNA]</scope>
</reference>
<accession>A0A401RQ11</accession>